<gene>
    <name evidence="1" type="ORF">CEPIT_LOCUS10193</name>
    <name evidence="2" type="ORF">CEPIT_LOCUS29597</name>
</gene>
<name>A0AAV0CX37_9ASTE</name>
<comment type="caution">
    <text evidence="1">The sequence shown here is derived from an EMBL/GenBank/DDBJ whole genome shotgun (WGS) entry which is preliminary data.</text>
</comment>
<protein>
    <submittedName>
        <fullName evidence="1">Uncharacterized protein</fullName>
    </submittedName>
</protein>
<evidence type="ECO:0000313" key="2">
    <source>
        <dbReference type="EMBL" id="CAH9129117.1"/>
    </source>
</evidence>
<sequence>MTGPSAQHDHHIWRPASSPYERRFIDAWTSKLLRLESSSQSALLPPDAFRGSVPVEEHPSPDPVGKGGASLVDYVQECRHSLIYYDYVKTQFPARQRKSAGRVYFLEQIRELTTQETGGLVLGYIIPAYYYSGAQDIIQYGARAARPISARPAHFGH</sequence>
<accession>A0AAV0CX37</accession>
<dbReference type="EMBL" id="CAMAPF010000058">
    <property type="protein sequence ID" value="CAH9087549.1"/>
    <property type="molecule type" value="Genomic_DNA"/>
</dbReference>
<proteinExistence type="predicted"/>
<organism evidence="1 3">
    <name type="scientific">Cuscuta epithymum</name>
    <dbReference type="NCBI Taxonomy" id="186058"/>
    <lineage>
        <taxon>Eukaryota</taxon>
        <taxon>Viridiplantae</taxon>
        <taxon>Streptophyta</taxon>
        <taxon>Embryophyta</taxon>
        <taxon>Tracheophyta</taxon>
        <taxon>Spermatophyta</taxon>
        <taxon>Magnoliopsida</taxon>
        <taxon>eudicotyledons</taxon>
        <taxon>Gunneridae</taxon>
        <taxon>Pentapetalae</taxon>
        <taxon>asterids</taxon>
        <taxon>lamiids</taxon>
        <taxon>Solanales</taxon>
        <taxon>Convolvulaceae</taxon>
        <taxon>Cuscuteae</taxon>
        <taxon>Cuscuta</taxon>
        <taxon>Cuscuta subgen. Cuscuta</taxon>
    </lineage>
</organism>
<evidence type="ECO:0000313" key="1">
    <source>
        <dbReference type="EMBL" id="CAH9087549.1"/>
    </source>
</evidence>
<dbReference type="EMBL" id="CAMAPF010000954">
    <property type="protein sequence ID" value="CAH9129117.1"/>
    <property type="molecule type" value="Genomic_DNA"/>
</dbReference>
<dbReference type="Proteomes" id="UP001152523">
    <property type="component" value="Unassembled WGS sequence"/>
</dbReference>
<dbReference type="AlphaFoldDB" id="A0AAV0CX37"/>
<keyword evidence="3" id="KW-1185">Reference proteome</keyword>
<reference evidence="1" key="1">
    <citation type="submission" date="2022-07" db="EMBL/GenBank/DDBJ databases">
        <authorList>
            <person name="Macas J."/>
            <person name="Novak P."/>
            <person name="Neumann P."/>
        </authorList>
    </citation>
    <scope>NUCLEOTIDE SEQUENCE</scope>
</reference>
<evidence type="ECO:0000313" key="3">
    <source>
        <dbReference type="Proteomes" id="UP001152523"/>
    </source>
</evidence>